<dbReference type="SMART" id="SM00513">
    <property type="entry name" value="SAP"/>
    <property type="match status" value="1"/>
</dbReference>
<feature type="region of interest" description="Disordered" evidence="1">
    <location>
        <begin position="143"/>
        <end position="309"/>
    </location>
</feature>
<evidence type="ECO:0000313" key="3">
    <source>
        <dbReference type="EMBL" id="POS84137.1"/>
    </source>
</evidence>
<dbReference type="Pfam" id="PF02037">
    <property type="entry name" value="SAP"/>
    <property type="match status" value="1"/>
</dbReference>
<comment type="caution">
    <text evidence="3">The sequence shown here is derived from an EMBL/GenBank/DDBJ whole genome shotgun (WGS) entry which is preliminary data.</text>
</comment>
<feature type="compositionally biased region" description="Polar residues" evidence="1">
    <location>
        <begin position="189"/>
        <end position="203"/>
    </location>
</feature>
<feature type="domain" description="SAP" evidence="2">
    <location>
        <begin position="4"/>
        <end position="38"/>
    </location>
</feature>
<dbReference type="SUPFAM" id="SSF68906">
    <property type="entry name" value="SAP domain"/>
    <property type="match status" value="1"/>
</dbReference>
<dbReference type="PANTHER" id="PTHR47031">
    <property type="entry name" value="SAP DNA-BINDING DOMAIN-CONTAINING PROTEIN"/>
    <property type="match status" value="1"/>
</dbReference>
<organism evidence="3 4">
    <name type="scientific">Erysiphe pulchra</name>
    <dbReference type="NCBI Taxonomy" id="225359"/>
    <lineage>
        <taxon>Eukaryota</taxon>
        <taxon>Fungi</taxon>
        <taxon>Dikarya</taxon>
        <taxon>Ascomycota</taxon>
        <taxon>Pezizomycotina</taxon>
        <taxon>Leotiomycetes</taxon>
        <taxon>Erysiphales</taxon>
        <taxon>Erysiphaceae</taxon>
        <taxon>Erysiphe</taxon>
    </lineage>
</organism>
<dbReference type="InterPro" id="IPR036361">
    <property type="entry name" value="SAP_dom_sf"/>
</dbReference>
<dbReference type="PROSITE" id="PS50800">
    <property type="entry name" value="SAP"/>
    <property type="match status" value="1"/>
</dbReference>
<feature type="compositionally biased region" description="Basic and acidic residues" evidence="1">
    <location>
        <begin position="177"/>
        <end position="188"/>
    </location>
</feature>
<feature type="region of interest" description="Disordered" evidence="1">
    <location>
        <begin position="451"/>
        <end position="487"/>
    </location>
</feature>
<dbReference type="Gene3D" id="1.10.720.30">
    <property type="entry name" value="SAP domain"/>
    <property type="match status" value="1"/>
</dbReference>
<dbReference type="AlphaFoldDB" id="A0A2S4PQ24"/>
<feature type="region of interest" description="Disordered" evidence="1">
    <location>
        <begin position="40"/>
        <end position="125"/>
    </location>
</feature>
<gene>
    <name evidence="3" type="ORF">EPUL_003807</name>
</gene>
<proteinExistence type="predicted"/>
<feature type="region of interest" description="Disordered" evidence="1">
    <location>
        <begin position="572"/>
        <end position="634"/>
    </location>
</feature>
<feature type="compositionally biased region" description="Gly residues" evidence="1">
    <location>
        <begin position="586"/>
        <end position="613"/>
    </location>
</feature>
<protein>
    <recommendedName>
        <fullName evidence="2">SAP domain-containing protein</fullName>
    </recommendedName>
</protein>
<evidence type="ECO:0000256" key="1">
    <source>
        <dbReference type="SAM" id="MobiDB-lite"/>
    </source>
</evidence>
<dbReference type="CDD" id="cd12432">
    <property type="entry name" value="RRM_ACINU"/>
    <property type="match status" value="1"/>
</dbReference>
<dbReference type="PANTHER" id="PTHR47031:SF3">
    <property type="entry name" value="SAP DOMAIN-CONTAINING PROTEIN"/>
    <property type="match status" value="1"/>
</dbReference>
<dbReference type="InterPro" id="IPR034257">
    <property type="entry name" value="Acinus_RRM"/>
</dbReference>
<dbReference type="Proteomes" id="UP000237438">
    <property type="component" value="Unassembled WGS sequence"/>
</dbReference>
<keyword evidence="4" id="KW-1185">Reference proteome</keyword>
<evidence type="ECO:0000313" key="4">
    <source>
        <dbReference type="Proteomes" id="UP000237438"/>
    </source>
</evidence>
<reference evidence="3 4" key="1">
    <citation type="submission" date="2017-10" db="EMBL/GenBank/DDBJ databases">
        <title>Development of genomic resources for the powdery mildew, Erysiphe pulchra.</title>
        <authorList>
            <person name="Wadl P.A."/>
            <person name="Mack B.M."/>
            <person name="Moore G."/>
            <person name="Beltz S.B."/>
        </authorList>
    </citation>
    <scope>NUCLEOTIDE SEQUENCE [LARGE SCALE GENOMIC DNA]</scope>
    <source>
        <strain evidence="3">Cflorida</strain>
    </source>
</reference>
<accession>A0A2S4PQ24</accession>
<name>A0A2S4PQ24_9PEZI</name>
<evidence type="ECO:0000259" key="2">
    <source>
        <dbReference type="PROSITE" id="PS50800"/>
    </source>
</evidence>
<feature type="compositionally biased region" description="Low complexity" evidence="1">
    <location>
        <begin position="53"/>
        <end position="66"/>
    </location>
</feature>
<sequence>MTDYNKWKVTDLKLELKKRGLLQTGVKSLLVARLEEAEHKDGFESEATIQPDSSNSNAPSTTANTPEENSQTLPAQTETPSEAQNPSDSTVTEIPNQDANTDHKTHAVSPTATLKDVDDQQNGSELPQSIEQADISMMDASMMDAPVSQPLTEETSEDRQKRKRASQSPVSPASEVSPKRLRTDEDSLVKNSTVEWNATSSTQNDKKVSEETSQLDSNKKCVGSPKNGYDKPELESSKNIPKDDVEAERKSTNEVYDTSTVDTSHNLEKSTNSEPKDPSENTHRDSRYKGLFNGGEKSNDDSKPEHSVTPAIHPATAALYIRDMQRPLSPQQFRFHLSTLAAPPGQEPDPDLILSFYLDPIRTHAFISFKSVSAASRVRSALHSRIWPDERNRKPLWVDFVPEEKIEDWITQEQESNTGGRSMAKKWEVCYDIGEDRQIIASLQEASNVPLPAQHQPSTTTQQSSNQVPLGPRSGIDGAPSGPRAHYPRAQLAPVDIGGSKLNELFNSTVTKPLLYWKPVSKDLANKRLDRIEDSYSAEVKAGGRVMGDPHRYTFEEGDILVDRGVELVPGLRPPPGYRAPRPGGDRGGLSGGVGWGRGGGRYRGRGGGGGYRGMPSDKYGYSDSRGPRDHGRY</sequence>
<feature type="compositionally biased region" description="Polar residues" evidence="1">
    <location>
        <begin position="253"/>
        <end position="273"/>
    </location>
</feature>
<feature type="compositionally biased region" description="Basic and acidic residues" evidence="1">
    <location>
        <begin position="228"/>
        <end position="252"/>
    </location>
</feature>
<dbReference type="STRING" id="225359.A0A2S4PQ24"/>
<feature type="compositionally biased region" description="Polar residues" evidence="1">
    <location>
        <begin position="67"/>
        <end position="99"/>
    </location>
</feature>
<feature type="compositionally biased region" description="Basic and acidic residues" evidence="1">
    <location>
        <begin position="297"/>
        <end position="306"/>
    </location>
</feature>
<dbReference type="InterPro" id="IPR003034">
    <property type="entry name" value="SAP_dom"/>
</dbReference>
<dbReference type="OrthoDB" id="5348404at2759"/>
<dbReference type="EMBL" id="PEDP01001160">
    <property type="protein sequence ID" value="POS84137.1"/>
    <property type="molecule type" value="Genomic_DNA"/>
</dbReference>
<feature type="compositionally biased region" description="Low complexity" evidence="1">
    <location>
        <begin position="454"/>
        <end position="467"/>
    </location>
</feature>
<feature type="compositionally biased region" description="Basic and acidic residues" evidence="1">
    <location>
        <begin position="274"/>
        <end position="288"/>
    </location>
</feature>